<dbReference type="GO" id="GO:0032259">
    <property type="term" value="P:methylation"/>
    <property type="evidence" value="ECO:0007669"/>
    <property type="project" value="UniProtKB-KW"/>
</dbReference>
<accession>A0ABS6UDW5</accession>
<keyword evidence="3" id="KW-0949">S-adenosyl-L-methionine</keyword>
<dbReference type="PANTHER" id="PTHR43712">
    <property type="entry name" value="PUTATIVE (AFU_ORTHOLOGUE AFUA_4G14580)-RELATED"/>
    <property type="match status" value="1"/>
</dbReference>
<evidence type="ECO:0000259" key="5">
    <source>
        <dbReference type="Pfam" id="PF00891"/>
    </source>
</evidence>
<name>A0ABS6UDW5_9PSEU</name>
<sequence length="354" mass="37766">MEPRRSAARRPAARRPAAPPDPDDPRPQRLRALTDLLTPTAVRLAVSLGVPDVLATGPRTADAIAACCGTDPRATLGLLRRLVTCDVLEEVRPRVFALGELGEPLLDDHLRAFLDLDGAAGHLDRAWAGLGHAVRTGTAAYPQVFGRGFWDHLAADPALAASFDAYMDQWAAVWVPAVAPGLAARAAHSIVDVGGGTGGLLAAVLEQDPTLFGTLVEQEASAERARERFTAAGLDERTSIVEGSFFDALPPGEPVYVLAQVVHDWPDDAAVAILRRCAEALPAGGRVLLVERVPDPDHPSRDHVVMDLRMLVVFGARERTRAEFAELARQAGLTLTSVEDAAHGLSFVELRRAG</sequence>
<dbReference type="PROSITE" id="PS51683">
    <property type="entry name" value="SAM_OMT_II"/>
    <property type="match status" value="1"/>
</dbReference>
<dbReference type="GO" id="GO:0008168">
    <property type="term" value="F:methyltransferase activity"/>
    <property type="evidence" value="ECO:0007669"/>
    <property type="project" value="UniProtKB-KW"/>
</dbReference>
<dbReference type="InterPro" id="IPR001077">
    <property type="entry name" value="COMT_C"/>
</dbReference>
<keyword evidence="8" id="KW-1185">Reference proteome</keyword>
<comment type="caution">
    <text evidence="7">The sequence shown here is derived from an EMBL/GenBank/DDBJ whole genome shotgun (WGS) entry which is preliminary data.</text>
</comment>
<reference evidence="7 8" key="1">
    <citation type="submission" date="2020-11" db="EMBL/GenBank/DDBJ databases">
        <title>Pseudonocardia abyssalis sp. nov. and Pseudonocardia oceani sp. nov., description and phylogenomic analysis of two novel actinomycetes isolated from the deep Southern Ocean.</title>
        <authorList>
            <person name="Parra J."/>
        </authorList>
    </citation>
    <scope>NUCLEOTIDE SEQUENCE [LARGE SCALE GENOMIC DNA]</scope>
    <source>
        <strain evidence="8">KRD185</strain>
    </source>
</reference>
<feature type="domain" description="O-methyltransferase dimerisation" evidence="6">
    <location>
        <begin position="36"/>
        <end position="106"/>
    </location>
</feature>
<feature type="region of interest" description="Disordered" evidence="4">
    <location>
        <begin position="1"/>
        <end position="29"/>
    </location>
</feature>
<dbReference type="Proteomes" id="UP000694300">
    <property type="component" value="Unassembled WGS sequence"/>
</dbReference>
<evidence type="ECO:0000256" key="3">
    <source>
        <dbReference type="ARBA" id="ARBA00022691"/>
    </source>
</evidence>
<feature type="domain" description="O-methyltransferase C-terminal" evidence="5">
    <location>
        <begin position="127"/>
        <end position="333"/>
    </location>
</feature>
<gene>
    <name evidence="7" type="ORF">I4I82_22505</name>
</gene>
<evidence type="ECO:0000256" key="4">
    <source>
        <dbReference type="SAM" id="MobiDB-lite"/>
    </source>
</evidence>
<keyword evidence="1 7" id="KW-0489">Methyltransferase</keyword>
<dbReference type="PANTHER" id="PTHR43712:SF2">
    <property type="entry name" value="O-METHYLTRANSFERASE CICE"/>
    <property type="match status" value="1"/>
</dbReference>
<evidence type="ECO:0000256" key="1">
    <source>
        <dbReference type="ARBA" id="ARBA00022603"/>
    </source>
</evidence>
<organism evidence="7 8">
    <name type="scientific">Pseudonocardia oceani</name>
    <dbReference type="NCBI Taxonomy" id="2792013"/>
    <lineage>
        <taxon>Bacteria</taxon>
        <taxon>Bacillati</taxon>
        <taxon>Actinomycetota</taxon>
        <taxon>Actinomycetes</taxon>
        <taxon>Pseudonocardiales</taxon>
        <taxon>Pseudonocardiaceae</taxon>
        <taxon>Pseudonocardia</taxon>
    </lineage>
</organism>
<dbReference type="RefSeq" id="WP_218589089.1">
    <property type="nucleotide sequence ID" value="NZ_JADQDE010000004.1"/>
</dbReference>
<evidence type="ECO:0000313" key="7">
    <source>
        <dbReference type="EMBL" id="MBW0130430.1"/>
    </source>
</evidence>
<dbReference type="InterPro" id="IPR012967">
    <property type="entry name" value="COMT_dimerisation"/>
</dbReference>
<evidence type="ECO:0000313" key="8">
    <source>
        <dbReference type="Proteomes" id="UP000694300"/>
    </source>
</evidence>
<dbReference type="InterPro" id="IPR016461">
    <property type="entry name" value="COMT-like"/>
</dbReference>
<proteinExistence type="predicted"/>
<dbReference type="PIRSF" id="PIRSF005739">
    <property type="entry name" value="O-mtase"/>
    <property type="match status" value="1"/>
</dbReference>
<protein>
    <submittedName>
        <fullName evidence="7">Methyltransferase</fullName>
    </submittedName>
</protein>
<dbReference type="Pfam" id="PF00891">
    <property type="entry name" value="Methyltransf_2"/>
    <property type="match status" value="1"/>
</dbReference>
<dbReference type="Pfam" id="PF08100">
    <property type="entry name" value="Dimerisation"/>
    <property type="match status" value="1"/>
</dbReference>
<dbReference type="EMBL" id="JADQDF010000001">
    <property type="protein sequence ID" value="MBW0130430.1"/>
    <property type="molecule type" value="Genomic_DNA"/>
</dbReference>
<feature type="compositionally biased region" description="Basic residues" evidence="4">
    <location>
        <begin position="1"/>
        <end position="13"/>
    </location>
</feature>
<evidence type="ECO:0000256" key="2">
    <source>
        <dbReference type="ARBA" id="ARBA00022679"/>
    </source>
</evidence>
<keyword evidence="2" id="KW-0808">Transferase</keyword>
<evidence type="ECO:0000259" key="6">
    <source>
        <dbReference type="Pfam" id="PF08100"/>
    </source>
</evidence>